<sequence>MVRKYGLAADNVIDARIIDVHGRVLDRKAMREDLFWAISGGGGGSFGIITSWKVKWQEVADKLDEDLFIRVTIQLATAVGRRNLFKNYFKAKPDYAKEPIPETILEGLWEWLLKEDSPNIAFTPYGGMMSKISENQTPFPHRKGTLFMIRYLTIWDDPSENVAKHLDWIRKVYEYMTPYVQL</sequence>
<dbReference type="STRING" id="3694.A0A3N7EFY9"/>
<reference evidence="1 2" key="1">
    <citation type="journal article" date="2006" name="Science">
        <title>The genome of black cottonwood, Populus trichocarpa (Torr. &amp; Gray).</title>
        <authorList>
            <person name="Tuskan G.A."/>
            <person name="Difazio S."/>
            <person name="Jansson S."/>
            <person name="Bohlmann J."/>
            <person name="Grigoriev I."/>
            <person name="Hellsten U."/>
            <person name="Putnam N."/>
            <person name="Ralph S."/>
            <person name="Rombauts S."/>
            <person name="Salamov A."/>
            <person name="Schein J."/>
            <person name="Sterck L."/>
            <person name="Aerts A."/>
            <person name="Bhalerao R.R."/>
            <person name="Bhalerao R.P."/>
            <person name="Blaudez D."/>
            <person name="Boerjan W."/>
            <person name="Brun A."/>
            <person name="Brunner A."/>
            <person name="Busov V."/>
            <person name="Campbell M."/>
            <person name="Carlson J."/>
            <person name="Chalot M."/>
            <person name="Chapman J."/>
            <person name="Chen G.L."/>
            <person name="Cooper D."/>
            <person name="Coutinho P.M."/>
            <person name="Couturier J."/>
            <person name="Covert S."/>
            <person name="Cronk Q."/>
            <person name="Cunningham R."/>
            <person name="Davis J."/>
            <person name="Degroeve S."/>
            <person name="Dejardin A."/>
            <person name="Depamphilis C."/>
            <person name="Detter J."/>
            <person name="Dirks B."/>
            <person name="Dubchak I."/>
            <person name="Duplessis S."/>
            <person name="Ehlting J."/>
            <person name="Ellis B."/>
            <person name="Gendler K."/>
            <person name="Goodstein D."/>
            <person name="Gribskov M."/>
            <person name="Grimwood J."/>
            <person name="Groover A."/>
            <person name="Gunter L."/>
            <person name="Hamberger B."/>
            <person name="Heinze B."/>
            <person name="Helariutta Y."/>
            <person name="Henrissat B."/>
            <person name="Holligan D."/>
            <person name="Holt R."/>
            <person name="Huang W."/>
            <person name="Islam-Faridi N."/>
            <person name="Jones S."/>
            <person name="Jones-Rhoades M."/>
            <person name="Jorgensen R."/>
            <person name="Joshi C."/>
            <person name="Kangasjarvi J."/>
            <person name="Karlsson J."/>
            <person name="Kelleher C."/>
            <person name="Kirkpatrick R."/>
            <person name="Kirst M."/>
            <person name="Kohler A."/>
            <person name="Kalluri U."/>
            <person name="Larimer F."/>
            <person name="Leebens-Mack J."/>
            <person name="Leple J.C."/>
            <person name="Locascio P."/>
            <person name="Lou Y."/>
            <person name="Lucas S."/>
            <person name="Martin F."/>
            <person name="Montanini B."/>
            <person name="Napoli C."/>
            <person name="Nelson D.R."/>
            <person name="Nelson C."/>
            <person name="Nieminen K."/>
            <person name="Nilsson O."/>
            <person name="Pereda V."/>
            <person name="Peter G."/>
            <person name="Philippe R."/>
            <person name="Pilate G."/>
            <person name="Poliakov A."/>
            <person name="Razumovskaya J."/>
            <person name="Richardson P."/>
            <person name="Rinaldi C."/>
            <person name="Ritland K."/>
            <person name="Rouze P."/>
            <person name="Ryaboy D."/>
            <person name="Schmutz J."/>
            <person name="Schrader J."/>
            <person name="Segerman B."/>
            <person name="Shin H."/>
            <person name="Siddiqui A."/>
            <person name="Sterky F."/>
            <person name="Terry A."/>
            <person name="Tsai C.J."/>
            <person name="Uberbacher E."/>
            <person name="Unneberg P."/>
            <person name="Vahala J."/>
            <person name="Wall K."/>
            <person name="Wessler S."/>
            <person name="Yang G."/>
            <person name="Yin T."/>
            <person name="Douglas C."/>
            <person name="Marra M."/>
            <person name="Sandberg G."/>
            <person name="Van de Peer Y."/>
            <person name="Rokhsar D."/>
        </authorList>
    </citation>
    <scope>NUCLEOTIDE SEQUENCE [LARGE SCALE GENOMIC DNA]</scope>
    <source>
        <strain evidence="2">cv. Nisqually</strain>
    </source>
</reference>
<dbReference type="Gene3D" id="3.30.465.10">
    <property type="match status" value="1"/>
</dbReference>
<evidence type="ECO:0000313" key="1">
    <source>
        <dbReference type="EMBL" id="RQO86217.1"/>
    </source>
</evidence>
<evidence type="ECO:0000313" key="2">
    <source>
        <dbReference type="Proteomes" id="UP000006729"/>
    </source>
</evidence>
<accession>A0A3N7EFY9</accession>
<gene>
    <name evidence="1" type="ORF">POPTR_001G462900</name>
</gene>
<protein>
    <recommendedName>
        <fullName evidence="3">Berberine/berberine-like domain-containing protein</fullName>
    </recommendedName>
</protein>
<dbReference type="EMBL" id="CM009290">
    <property type="protein sequence ID" value="RQO86217.1"/>
    <property type="molecule type" value="Genomic_DNA"/>
</dbReference>
<dbReference type="InParanoid" id="A0A3N7EFY9"/>
<dbReference type="InterPro" id="IPR016169">
    <property type="entry name" value="FAD-bd_PCMH_sub2"/>
</dbReference>
<dbReference type="GO" id="GO:0050660">
    <property type="term" value="F:flavin adenine dinucleotide binding"/>
    <property type="evidence" value="ECO:0007669"/>
    <property type="project" value="InterPro"/>
</dbReference>
<evidence type="ECO:0008006" key="3">
    <source>
        <dbReference type="Google" id="ProtNLM"/>
    </source>
</evidence>
<dbReference type="AlphaFoldDB" id="A0A3N7EFY9"/>
<dbReference type="InterPro" id="IPR036318">
    <property type="entry name" value="FAD-bd_PCMH-like_sf"/>
</dbReference>
<organism evidence="1 2">
    <name type="scientific">Populus trichocarpa</name>
    <name type="common">Western balsam poplar</name>
    <name type="synonym">Populus balsamifera subsp. trichocarpa</name>
    <dbReference type="NCBI Taxonomy" id="3694"/>
    <lineage>
        <taxon>Eukaryota</taxon>
        <taxon>Viridiplantae</taxon>
        <taxon>Streptophyta</taxon>
        <taxon>Embryophyta</taxon>
        <taxon>Tracheophyta</taxon>
        <taxon>Spermatophyta</taxon>
        <taxon>Magnoliopsida</taxon>
        <taxon>eudicotyledons</taxon>
        <taxon>Gunneridae</taxon>
        <taxon>Pentapetalae</taxon>
        <taxon>rosids</taxon>
        <taxon>fabids</taxon>
        <taxon>Malpighiales</taxon>
        <taxon>Salicaceae</taxon>
        <taxon>Saliceae</taxon>
        <taxon>Populus</taxon>
    </lineage>
</organism>
<dbReference type="Gene3D" id="3.40.462.20">
    <property type="match status" value="1"/>
</dbReference>
<dbReference type="PANTHER" id="PTHR32448">
    <property type="entry name" value="OS08G0158400 PROTEIN"/>
    <property type="match status" value="1"/>
</dbReference>
<dbReference type="SUPFAM" id="SSF56176">
    <property type="entry name" value="FAD-binding/transporter-associated domain-like"/>
    <property type="match status" value="1"/>
</dbReference>
<name>A0A3N7EFY9_POPTR</name>
<keyword evidence="2" id="KW-1185">Reference proteome</keyword>
<proteinExistence type="predicted"/>
<dbReference type="Proteomes" id="UP000006729">
    <property type="component" value="Chromosome 1"/>
</dbReference>